<accession>A0A0M9GMT0</accession>
<dbReference type="FunFam" id="3.40.50.2300:FF:000002">
    <property type="entry name" value="DNA-binding response regulator PhoP"/>
    <property type="match status" value="1"/>
</dbReference>
<dbReference type="InterPro" id="IPR036388">
    <property type="entry name" value="WH-like_DNA-bd_sf"/>
</dbReference>
<dbReference type="AlphaFoldDB" id="A0A0M9GMT0"/>
<keyword evidence="4 7" id="KW-0238">DNA-binding</keyword>
<dbReference type="SMART" id="SM00448">
    <property type="entry name" value="REC"/>
    <property type="match status" value="1"/>
</dbReference>
<dbReference type="CDD" id="cd00383">
    <property type="entry name" value="trans_reg_C"/>
    <property type="match status" value="1"/>
</dbReference>
<organism evidence="10 11">
    <name type="scientific">Ahrensia marina</name>
    <dbReference type="NCBI Taxonomy" id="1514904"/>
    <lineage>
        <taxon>Bacteria</taxon>
        <taxon>Pseudomonadati</taxon>
        <taxon>Pseudomonadota</taxon>
        <taxon>Alphaproteobacteria</taxon>
        <taxon>Hyphomicrobiales</taxon>
        <taxon>Ahrensiaceae</taxon>
        <taxon>Ahrensia</taxon>
    </lineage>
</organism>
<keyword evidence="5" id="KW-0804">Transcription</keyword>
<dbReference type="Gene3D" id="3.40.50.2300">
    <property type="match status" value="1"/>
</dbReference>
<dbReference type="InterPro" id="IPR001789">
    <property type="entry name" value="Sig_transdc_resp-reg_receiver"/>
</dbReference>
<evidence type="ECO:0000313" key="11">
    <source>
        <dbReference type="Proteomes" id="UP000038011"/>
    </source>
</evidence>
<proteinExistence type="predicted"/>
<keyword evidence="1 6" id="KW-0597">Phosphoprotein</keyword>
<evidence type="ECO:0000256" key="6">
    <source>
        <dbReference type="PROSITE-ProRule" id="PRU00169"/>
    </source>
</evidence>
<dbReference type="Pfam" id="PF00486">
    <property type="entry name" value="Trans_reg_C"/>
    <property type="match status" value="1"/>
</dbReference>
<dbReference type="SMART" id="SM00862">
    <property type="entry name" value="Trans_reg_C"/>
    <property type="match status" value="1"/>
</dbReference>
<keyword evidence="2" id="KW-0902">Two-component regulatory system</keyword>
<dbReference type="GO" id="GO:0000156">
    <property type="term" value="F:phosphorelay response regulator activity"/>
    <property type="evidence" value="ECO:0007669"/>
    <property type="project" value="TreeGrafter"/>
</dbReference>
<dbReference type="PROSITE" id="PS51755">
    <property type="entry name" value="OMPR_PHOB"/>
    <property type="match status" value="1"/>
</dbReference>
<dbReference type="PATRIC" id="fig|1514904.3.peg.339"/>
<dbReference type="OrthoDB" id="9802426at2"/>
<evidence type="ECO:0000256" key="7">
    <source>
        <dbReference type="PROSITE-ProRule" id="PRU01091"/>
    </source>
</evidence>
<dbReference type="STRING" id="1514904.SU32_07595"/>
<feature type="domain" description="Response regulatory" evidence="8">
    <location>
        <begin position="2"/>
        <end position="115"/>
    </location>
</feature>
<evidence type="ECO:0000256" key="3">
    <source>
        <dbReference type="ARBA" id="ARBA00023015"/>
    </source>
</evidence>
<dbReference type="GO" id="GO:0032993">
    <property type="term" value="C:protein-DNA complex"/>
    <property type="evidence" value="ECO:0007669"/>
    <property type="project" value="TreeGrafter"/>
</dbReference>
<dbReference type="GO" id="GO:0006355">
    <property type="term" value="P:regulation of DNA-templated transcription"/>
    <property type="evidence" value="ECO:0007669"/>
    <property type="project" value="InterPro"/>
</dbReference>
<dbReference type="Pfam" id="PF00072">
    <property type="entry name" value="Response_reg"/>
    <property type="match status" value="1"/>
</dbReference>
<evidence type="ECO:0008006" key="12">
    <source>
        <dbReference type="Google" id="ProtNLM"/>
    </source>
</evidence>
<feature type="domain" description="OmpR/PhoB-type" evidence="9">
    <location>
        <begin position="123"/>
        <end position="219"/>
    </location>
</feature>
<dbReference type="Gene3D" id="6.10.250.690">
    <property type="match status" value="1"/>
</dbReference>
<dbReference type="PANTHER" id="PTHR48111:SF67">
    <property type="entry name" value="TRANSCRIPTIONAL REGULATORY PROTEIN TCTD"/>
    <property type="match status" value="1"/>
</dbReference>
<keyword evidence="3" id="KW-0805">Transcription regulation</keyword>
<dbReference type="PANTHER" id="PTHR48111">
    <property type="entry name" value="REGULATOR OF RPOS"/>
    <property type="match status" value="1"/>
</dbReference>
<feature type="DNA-binding region" description="OmpR/PhoB-type" evidence="7">
    <location>
        <begin position="123"/>
        <end position="219"/>
    </location>
</feature>
<feature type="modified residue" description="4-aspartylphosphate" evidence="6">
    <location>
        <position position="50"/>
    </location>
</feature>
<dbReference type="InterPro" id="IPR001867">
    <property type="entry name" value="OmpR/PhoB-type_DNA-bd"/>
</dbReference>
<name>A0A0M9GMT0_9HYPH</name>
<evidence type="ECO:0000256" key="1">
    <source>
        <dbReference type="ARBA" id="ARBA00022553"/>
    </source>
</evidence>
<evidence type="ECO:0000256" key="4">
    <source>
        <dbReference type="ARBA" id="ARBA00023125"/>
    </source>
</evidence>
<dbReference type="EMBL" id="JXMU01000010">
    <property type="protein sequence ID" value="KPB01450.1"/>
    <property type="molecule type" value="Genomic_DNA"/>
</dbReference>
<dbReference type="InterPro" id="IPR039420">
    <property type="entry name" value="WalR-like"/>
</dbReference>
<dbReference type="InterPro" id="IPR011006">
    <property type="entry name" value="CheY-like_superfamily"/>
</dbReference>
<protein>
    <recommendedName>
        <fullName evidence="12">Transcriptional regulator</fullName>
    </recommendedName>
</protein>
<evidence type="ECO:0000256" key="2">
    <source>
        <dbReference type="ARBA" id="ARBA00023012"/>
    </source>
</evidence>
<evidence type="ECO:0000313" key="10">
    <source>
        <dbReference type="EMBL" id="KPB01450.1"/>
    </source>
</evidence>
<dbReference type="PROSITE" id="PS50110">
    <property type="entry name" value="RESPONSE_REGULATORY"/>
    <property type="match status" value="1"/>
</dbReference>
<dbReference type="GO" id="GO:0005829">
    <property type="term" value="C:cytosol"/>
    <property type="evidence" value="ECO:0007669"/>
    <property type="project" value="TreeGrafter"/>
</dbReference>
<evidence type="ECO:0000259" key="9">
    <source>
        <dbReference type="PROSITE" id="PS51755"/>
    </source>
</evidence>
<keyword evidence="11" id="KW-1185">Reference proteome</keyword>
<dbReference type="SUPFAM" id="SSF52172">
    <property type="entry name" value="CheY-like"/>
    <property type="match status" value="1"/>
</dbReference>
<reference evidence="10 11" key="1">
    <citation type="submission" date="2015-01" db="EMBL/GenBank/DDBJ databases">
        <title>Ahrensia donghaiensis sp. nov., a novel dimethylsulphoniopropionate-cleavage bacterium isolated from seawater and emended descriptions of the genus Ahrensia and Ahrensia kielensis.</title>
        <authorList>
            <person name="Liu J."/>
        </authorList>
    </citation>
    <scope>NUCLEOTIDE SEQUENCE [LARGE SCALE GENOMIC DNA]</scope>
    <source>
        <strain evidence="10 11">LZD062</strain>
    </source>
</reference>
<dbReference type="CDD" id="cd17624">
    <property type="entry name" value="REC_OmpR_PmrA-like"/>
    <property type="match status" value="1"/>
</dbReference>
<evidence type="ECO:0000259" key="8">
    <source>
        <dbReference type="PROSITE" id="PS50110"/>
    </source>
</evidence>
<dbReference type="Gene3D" id="1.10.10.10">
    <property type="entry name" value="Winged helix-like DNA-binding domain superfamily/Winged helix DNA-binding domain"/>
    <property type="match status" value="1"/>
</dbReference>
<comment type="caution">
    <text evidence="10">The sequence shown here is derived from an EMBL/GenBank/DDBJ whole genome shotgun (WGS) entry which is preliminary data.</text>
</comment>
<dbReference type="RefSeq" id="WP_053998756.1">
    <property type="nucleotide sequence ID" value="NZ_JXMU01000010.1"/>
</dbReference>
<dbReference type="GO" id="GO:0000976">
    <property type="term" value="F:transcription cis-regulatory region binding"/>
    <property type="evidence" value="ECO:0007669"/>
    <property type="project" value="TreeGrafter"/>
</dbReference>
<sequence>MRILLVEDNEQLGEGIKTLLEQSYAVDHVLNGEDAILAVKSHTYDLAILDLSLPDMDGLDILREIRGNRLSLPVLILTARGKLDDRIAGLDRGADDYMAKPFEFSELEARIRALLRRLSMEKTSQLKLGAVQFDLRNNRVTAADTVIELSARETMVLRALMMANGRVLSKPQLLDTITNLEADVSENAIEQYVSRLRKKLHQHGIAINAARGLGYHLSETS</sequence>
<gene>
    <name evidence="10" type="ORF">SU32_07595</name>
</gene>
<evidence type="ECO:0000256" key="5">
    <source>
        <dbReference type="ARBA" id="ARBA00023163"/>
    </source>
</evidence>
<dbReference type="Proteomes" id="UP000038011">
    <property type="component" value="Unassembled WGS sequence"/>
</dbReference>